<dbReference type="InterPro" id="IPR051611">
    <property type="entry name" value="ECF_transporter_component"/>
</dbReference>
<dbReference type="PANTHER" id="PTHR34857">
    <property type="entry name" value="SLL0384 PROTEIN"/>
    <property type="match status" value="1"/>
</dbReference>
<feature type="transmembrane region" description="Helical" evidence="6">
    <location>
        <begin position="165"/>
        <end position="181"/>
    </location>
</feature>
<dbReference type="PANTHER" id="PTHR34857:SF2">
    <property type="entry name" value="SLL0384 PROTEIN"/>
    <property type="match status" value="1"/>
</dbReference>
<dbReference type="Proteomes" id="UP000319783">
    <property type="component" value="Unassembled WGS sequence"/>
</dbReference>
<evidence type="ECO:0000256" key="5">
    <source>
        <dbReference type="ARBA" id="ARBA00023136"/>
    </source>
</evidence>
<keyword evidence="4 6" id="KW-1133">Transmembrane helix</keyword>
<keyword evidence="2" id="KW-1003">Cell membrane</keyword>
<feature type="transmembrane region" description="Helical" evidence="6">
    <location>
        <begin position="59"/>
        <end position="77"/>
    </location>
</feature>
<gene>
    <name evidence="7" type="ORF">JETT_2472</name>
</gene>
<keyword evidence="5 6" id="KW-0472">Membrane</keyword>
<protein>
    <submittedName>
        <fullName evidence="7">Transmembrane component NikQ of energizing module of nickel ECF transporter</fullName>
    </submittedName>
</protein>
<accession>A0A533Q9A4</accession>
<sequence length="286" mass="33596">MQVILTEHDAMKTCFKTNRYTMGFANNLVEGLDPRSKIISFLSIILCMVLTPITRLKDFGLYFLLILAIAFIAKITPRQILKRMFVLIPFILFIAIFIPFIKEGNVYWSIKIGYWQLRVTYEGVWTFLNLIIKSVLSIILLVIASATTTFPDFLQGMEMLRTPRLLVILMSFMYRYIFVLLDEAKRLMRARALRYFGSRYSEQFRIIGYMIGILFIRTFERAKRIYSAMIIRGFTGEIRSIKRFQFSYIDFLFITGIIISLLFIVSGIVYKLEHMKINNAHLWQAL</sequence>
<dbReference type="InterPro" id="IPR003339">
    <property type="entry name" value="ABC/ECF_trnsptr_transmembrane"/>
</dbReference>
<evidence type="ECO:0000256" key="3">
    <source>
        <dbReference type="ARBA" id="ARBA00022692"/>
    </source>
</evidence>
<dbReference type="GO" id="GO:0006824">
    <property type="term" value="P:cobalt ion transport"/>
    <property type="evidence" value="ECO:0007669"/>
    <property type="project" value="InterPro"/>
</dbReference>
<dbReference type="CDD" id="cd16914">
    <property type="entry name" value="EcfT"/>
    <property type="match status" value="1"/>
</dbReference>
<evidence type="ECO:0000313" key="7">
    <source>
        <dbReference type="EMBL" id="TLD41268.1"/>
    </source>
</evidence>
<proteinExistence type="predicted"/>
<name>A0A533Q9A4_9BACT</name>
<evidence type="ECO:0000256" key="4">
    <source>
        <dbReference type="ARBA" id="ARBA00022989"/>
    </source>
</evidence>
<feature type="transmembrane region" description="Helical" evidence="6">
    <location>
        <begin position="84"/>
        <end position="101"/>
    </location>
</feature>
<dbReference type="Pfam" id="PF02361">
    <property type="entry name" value="CbiQ"/>
    <property type="match status" value="1"/>
</dbReference>
<evidence type="ECO:0000256" key="2">
    <source>
        <dbReference type="ARBA" id="ARBA00022475"/>
    </source>
</evidence>
<evidence type="ECO:0000256" key="1">
    <source>
        <dbReference type="ARBA" id="ARBA00004651"/>
    </source>
</evidence>
<dbReference type="EMBL" id="SULG01000055">
    <property type="protein sequence ID" value="TLD41268.1"/>
    <property type="molecule type" value="Genomic_DNA"/>
</dbReference>
<evidence type="ECO:0000313" key="8">
    <source>
        <dbReference type="Proteomes" id="UP000319783"/>
    </source>
</evidence>
<evidence type="ECO:0000256" key="6">
    <source>
        <dbReference type="SAM" id="Phobius"/>
    </source>
</evidence>
<comment type="caution">
    <text evidence="7">The sequence shown here is derived from an EMBL/GenBank/DDBJ whole genome shotgun (WGS) entry which is preliminary data.</text>
</comment>
<reference evidence="7 8" key="1">
    <citation type="submission" date="2019-04" db="EMBL/GenBank/DDBJ databases">
        <title>Genome of a novel bacterium Candidatus Jettenia ecosi reconstructed from metagenome of an anammox bioreactor.</title>
        <authorList>
            <person name="Mardanov A.V."/>
            <person name="Beletsky A.V."/>
            <person name="Ravin N.V."/>
            <person name="Botchkova E.A."/>
            <person name="Litti Y.V."/>
            <person name="Nozhevnikova A.N."/>
        </authorList>
    </citation>
    <scope>NUCLEOTIDE SEQUENCE [LARGE SCALE GENOMIC DNA]</scope>
    <source>
        <strain evidence="7">J2</strain>
    </source>
</reference>
<organism evidence="7 8">
    <name type="scientific">Candidatus Jettenia ecosi</name>
    <dbReference type="NCBI Taxonomy" id="2494326"/>
    <lineage>
        <taxon>Bacteria</taxon>
        <taxon>Pseudomonadati</taxon>
        <taxon>Planctomycetota</taxon>
        <taxon>Candidatus Brocadiia</taxon>
        <taxon>Candidatus Brocadiales</taxon>
        <taxon>Candidatus Brocadiaceae</taxon>
        <taxon>Candidatus Jettenia</taxon>
    </lineage>
</organism>
<feature type="transmembrane region" description="Helical" evidence="6">
    <location>
        <begin position="124"/>
        <end position="144"/>
    </location>
</feature>
<feature type="transmembrane region" description="Helical" evidence="6">
    <location>
        <begin position="248"/>
        <end position="270"/>
    </location>
</feature>
<comment type="subcellular location">
    <subcellularLocation>
        <location evidence="1">Cell membrane</location>
        <topology evidence="1">Multi-pass membrane protein</topology>
    </subcellularLocation>
</comment>
<keyword evidence="3 6" id="KW-0812">Transmembrane</keyword>
<dbReference type="InterPro" id="IPR012809">
    <property type="entry name" value="ECF_CbiQ"/>
</dbReference>
<dbReference type="AlphaFoldDB" id="A0A533Q9A4"/>
<dbReference type="GO" id="GO:0043190">
    <property type="term" value="C:ATP-binding cassette (ABC) transporter complex"/>
    <property type="evidence" value="ECO:0007669"/>
    <property type="project" value="InterPro"/>
</dbReference>
<dbReference type="NCBIfam" id="TIGR02454">
    <property type="entry name" value="ECF_T_CbiQ"/>
    <property type="match status" value="1"/>
</dbReference>
<feature type="transmembrane region" description="Helical" evidence="6">
    <location>
        <begin position="201"/>
        <end position="219"/>
    </location>
</feature>